<name>A0A377WRA4_KLEPN</name>
<proteinExistence type="predicted"/>
<dbReference type="InterPro" id="IPR036866">
    <property type="entry name" value="RibonucZ/Hydroxyglut_hydro"/>
</dbReference>
<accession>A0A377WRA4</accession>
<dbReference type="SUPFAM" id="SSF56281">
    <property type="entry name" value="Metallo-hydrolase/oxidoreductase"/>
    <property type="match status" value="1"/>
</dbReference>
<dbReference type="GO" id="GO:0042781">
    <property type="term" value="F:3'-tRNA processing endoribonuclease activity"/>
    <property type="evidence" value="ECO:0007669"/>
    <property type="project" value="TreeGrafter"/>
</dbReference>
<dbReference type="PANTHER" id="PTHR46018">
    <property type="entry name" value="ZINC PHOSPHODIESTERASE ELAC PROTEIN 1"/>
    <property type="match status" value="1"/>
</dbReference>
<sequence length="138" mass="14953">MPPGPLFHQLKRGQRVELADGRVIDGSRYLGPATPGKTLAIFGDTAPCPQALEMARGADVMVHETTLEQAMAEKANSRGHSSSQQTAALAKEAGVDTLIATHFSSRYDAEGCLRMLAECREIFPNTLLAEDFMVYKMA</sequence>
<dbReference type="EMBL" id="UGLC01000002">
    <property type="protein sequence ID" value="STT55688.1"/>
    <property type="molecule type" value="Genomic_DNA"/>
</dbReference>
<protein>
    <submittedName>
        <fullName evidence="1">Ribonuclease Z</fullName>
        <ecNumber evidence="1">3.1.-.-</ecNumber>
    </submittedName>
</protein>
<dbReference type="AlphaFoldDB" id="A0A377WRA4"/>
<dbReference type="PANTHER" id="PTHR46018:SF2">
    <property type="entry name" value="ZINC PHOSPHODIESTERASE ELAC PROTEIN 1"/>
    <property type="match status" value="1"/>
</dbReference>
<evidence type="ECO:0000313" key="2">
    <source>
        <dbReference type="Proteomes" id="UP000254799"/>
    </source>
</evidence>
<reference evidence="1 2" key="1">
    <citation type="submission" date="2018-06" db="EMBL/GenBank/DDBJ databases">
        <authorList>
            <consortium name="Pathogen Informatics"/>
            <person name="Doyle S."/>
        </authorList>
    </citation>
    <scope>NUCLEOTIDE SEQUENCE [LARGE SCALE GENOMIC DNA]</scope>
    <source>
        <strain evidence="1 2">NCTC8849</strain>
    </source>
</reference>
<keyword evidence="1" id="KW-0378">Hydrolase</keyword>
<gene>
    <name evidence="1" type="primary">rbn_2</name>
    <name evidence="1" type="ORF">NCTC8849_04308</name>
</gene>
<evidence type="ECO:0000313" key="1">
    <source>
        <dbReference type="EMBL" id="STT55688.1"/>
    </source>
</evidence>
<dbReference type="EC" id="3.1.-.-" evidence="1"/>
<organism evidence="1 2">
    <name type="scientific">Klebsiella pneumoniae</name>
    <dbReference type="NCBI Taxonomy" id="573"/>
    <lineage>
        <taxon>Bacteria</taxon>
        <taxon>Pseudomonadati</taxon>
        <taxon>Pseudomonadota</taxon>
        <taxon>Gammaproteobacteria</taxon>
        <taxon>Enterobacterales</taxon>
        <taxon>Enterobacteriaceae</taxon>
        <taxon>Klebsiella/Raoultella group</taxon>
        <taxon>Klebsiella</taxon>
        <taxon>Klebsiella pneumoniae complex</taxon>
    </lineage>
</organism>
<dbReference type="Gene3D" id="3.60.15.10">
    <property type="entry name" value="Ribonuclease Z/Hydroxyacylglutathione hydrolase-like"/>
    <property type="match status" value="1"/>
</dbReference>
<dbReference type="Proteomes" id="UP000254799">
    <property type="component" value="Unassembled WGS sequence"/>
</dbReference>